<gene>
    <name evidence="2" type="ORF">HZZ10_11385</name>
</gene>
<feature type="transmembrane region" description="Helical" evidence="1">
    <location>
        <begin position="139"/>
        <end position="155"/>
    </location>
</feature>
<protein>
    <submittedName>
        <fullName evidence="2">Pr6Pr family membrane protein</fullName>
    </submittedName>
</protein>
<evidence type="ECO:0000313" key="2">
    <source>
        <dbReference type="EMBL" id="NYS94117.1"/>
    </source>
</evidence>
<sequence>MVVQRTWHAATALLAGTGVVIEVVVALLDGPGEAGSMLERLVRLFSYFTILSNVLVCVVAVLLAVRPDRDGRVFRVARLDAILCIAVTGIVYNAVLRGLVELSAAGAVSNLLLHVLSPLAVVVGWVLFGPRPRIDRSTIGWSLVAPLAWIAYTFVRGEIVGWYPYPFLDAAENGYASALLSTLVVAVVFLVLAAGAGWLDQRMKGGADSPGNRQEQVTSGR</sequence>
<dbReference type="NCBIfam" id="NF038065">
    <property type="entry name" value="Pr6Pr"/>
    <property type="match status" value="1"/>
</dbReference>
<dbReference type="Proteomes" id="UP000561011">
    <property type="component" value="Unassembled WGS sequence"/>
</dbReference>
<dbReference type="AlphaFoldDB" id="A0A853EUB6"/>
<comment type="caution">
    <text evidence="2">The sequence shown here is derived from an EMBL/GenBank/DDBJ whole genome shotgun (WGS) entry which is preliminary data.</text>
</comment>
<proteinExistence type="predicted"/>
<feature type="transmembrane region" description="Helical" evidence="1">
    <location>
        <begin position="77"/>
        <end position="95"/>
    </location>
</feature>
<organism evidence="2 3">
    <name type="scientific">Sanguibacter inulinus</name>
    <dbReference type="NCBI Taxonomy" id="60922"/>
    <lineage>
        <taxon>Bacteria</taxon>
        <taxon>Bacillati</taxon>
        <taxon>Actinomycetota</taxon>
        <taxon>Actinomycetes</taxon>
        <taxon>Micrococcales</taxon>
        <taxon>Sanguibacteraceae</taxon>
        <taxon>Sanguibacter</taxon>
    </lineage>
</organism>
<evidence type="ECO:0000256" key="1">
    <source>
        <dbReference type="SAM" id="Phobius"/>
    </source>
</evidence>
<dbReference type="RefSeq" id="WP_179913589.1">
    <property type="nucleotide sequence ID" value="NZ_JACBYE010000026.1"/>
</dbReference>
<evidence type="ECO:0000313" key="3">
    <source>
        <dbReference type="Proteomes" id="UP000561011"/>
    </source>
</evidence>
<feature type="transmembrane region" description="Helical" evidence="1">
    <location>
        <begin position="7"/>
        <end position="28"/>
    </location>
</feature>
<keyword evidence="1" id="KW-0472">Membrane</keyword>
<dbReference type="InterPro" id="IPR049713">
    <property type="entry name" value="Pr6Pr-like"/>
</dbReference>
<feature type="transmembrane region" description="Helical" evidence="1">
    <location>
        <begin position="44"/>
        <end position="65"/>
    </location>
</feature>
<name>A0A853EUB6_9MICO</name>
<dbReference type="EMBL" id="JACBYE010000026">
    <property type="protein sequence ID" value="NYS94117.1"/>
    <property type="molecule type" value="Genomic_DNA"/>
</dbReference>
<feature type="transmembrane region" description="Helical" evidence="1">
    <location>
        <begin position="175"/>
        <end position="199"/>
    </location>
</feature>
<feature type="transmembrane region" description="Helical" evidence="1">
    <location>
        <begin position="107"/>
        <end position="127"/>
    </location>
</feature>
<keyword evidence="1" id="KW-1133">Transmembrane helix</keyword>
<accession>A0A853EUB6</accession>
<keyword evidence="3" id="KW-1185">Reference proteome</keyword>
<keyword evidence="1" id="KW-0812">Transmembrane</keyword>
<reference evidence="2 3" key="1">
    <citation type="submission" date="2020-07" db="EMBL/GenBank/DDBJ databases">
        <title>MOT database genomes.</title>
        <authorList>
            <person name="Joseph S."/>
            <person name="Aduse-Opoku J."/>
            <person name="Hashim A."/>
            <person name="Wade W."/>
            <person name="Curtis M."/>
        </authorList>
    </citation>
    <scope>NUCLEOTIDE SEQUENCE [LARGE SCALE GENOMIC DNA]</scope>
    <source>
        <strain evidence="2 3">DSM 100099</strain>
    </source>
</reference>